<dbReference type="AlphaFoldDB" id="A0A2A5B3M7"/>
<evidence type="ECO:0000313" key="2">
    <source>
        <dbReference type="Proteomes" id="UP000218327"/>
    </source>
</evidence>
<dbReference type="Pfam" id="PF04351">
    <property type="entry name" value="PilP"/>
    <property type="match status" value="1"/>
</dbReference>
<gene>
    <name evidence="1" type="ORF">COA96_06620</name>
</gene>
<dbReference type="Proteomes" id="UP000218327">
    <property type="component" value="Unassembled WGS sequence"/>
</dbReference>
<protein>
    <submittedName>
        <fullName evidence="1">Pilus assembly protein PilP</fullName>
    </submittedName>
</protein>
<evidence type="ECO:0000313" key="1">
    <source>
        <dbReference type="EMBL" id="PCJ25931.1"/>
    </source>
</evidence>
<accession>A0A2A5B3M7</accession>
<comment type="caution">
    <text evidence="1">The sequence shown here is derived from an EMBL/GenBank/DDBJ whole genome shotgun (WGS) entry which is preliminary data.</text>
</comment>
<dbReference type="PROSITE" id="PS51257">
    <property type="entry name" value="PROKAR_LIPOPROTEIN"/>
    <property type="match status" value="1"/>
</dbReference>
<dbReference type="EMBL" id="NVVJ01000014">
    <property type="protein sequence ID" value="PCJ25931.1"/>
    <property type="molecule type" value="Genomic_DNA"/>
</dbReference>
<dbReference type="PIRSF" id="PIRSF016481">
    <property type="entry name" value="Pilus_assembly_PilP"/>
    <property type="match status" value="1"/>
</dbReference>
<dbReference type="InterPro" id="IPR007446">
    <property type="entry name" value="PilP"/>
</dbReference>
<name>A0A2A5B3M7_9GAMM</name>
<sequence>MKLFTVLACSLLLTACNRSNTFSDLQAFVNEVNSRPGAEVEPVPEFVPYEGFIYGAASMRSPFQVPLIIDSVSGIVLAQDVEPDFDRIPELLENQSLSELSMVGMLQRDGVFEALVEDGFGEVHRVGAGDHMGRNYGQVKSISETQLNMIEIVPSGNGGWVERPQTLTLQ</sequence>
<reference evidence="2" key="1">
    <citation type="submission" date="2017-08" db="EMBL/GenBank/DDBJ databases">
        <title>A dynamic microbial community with high functional redundancy inhabits the cold, oxic subseafloor aquifer.</title>
        <authorList>
            <person name="Tully B.J."/>
            <person name="Wheat C.G."/>
            <person name="Glazer B.T."/>
            <person name="Huber J.A."/>
        </authorList>
    </citation>
    <scope>NUCLEOTIDE SEQUENCE [LARGE SCALE GENOMIC DNA]</scope>
</reference>
<organism evidence="1 2">
    <name type="scientific">SAR86 cluster bacterium</name>
    <dbReference type="NCBI Taxonomy" id="2030880"/>
    <lineage>
        <taxon>Bacteria</taxon>
        <taxon>Pseudomonadati</taxon>
        <taxon>Pseudomonadota</taxon>
        <taxon>Gammaproteobacteria</taxon>
        <taxon>SAR86 cluster</taxon>
    </lineage>
</organism>
<dbReference type="Gene3D" id="2.30.30.830">
    <property type="match status" value="1"/>
</dbReference>
<proteinExistence type="predicted"/>